<evidence type="ECO:0000256" key="7">
    <source>
        <dbReference type="ARBA" id="ARBA00022833"/>
    </source>
</evidence>
<protein>
    <recommendedName>
        <fullName evidence="11">Zinc metalloprotease</fullName>
        <ecNumber evidence="11">3.4.24.-</ecNumber>
    </recommendedName>
</protein>
<keyword evidence="5 11" id="KW-0812">Transmembrane</keyword>
<evidence type="ECO:0000256" key="11">
    <source>
        <dbReference type="RuleBase" id="RU362031"/>
    </source>
</evidence>
<dbReference type="RefSeq" id="WP_110362223.1">
    <property type="nucleotide sequence ID" value="NZ_QFLI01000009.1"/>
</dbReference>
<dbReference type="Pfam" id="PF17820">
    <property type="entry name" value="PDZ_6"/>
    <property type="match status" value="1"/>
</dbReference>
<keyword evidence="4 13" id="KW-0645">Protease</keyword>
<evidence type="ECO:0000256" key="8">
    <source>
        <dbReference type="ARBA" id="ARBA00022989"/>
    </source>
</evidence>
<keyword evidence="9 11" id="KW-0482">Metalloprotease</keyword>
<reference evidence="13 14" key="1">
    <citation type="submission" date="2018-05" db="EMBL/GenBank/DDBJ databases">
        <title>Marinifilum breve JC075T sp. nov., a marine bacterium isolated from Yongle Blue Hole in the South China Sea.</title>
        <authorList>
            <person name="Fu T."/>
        </authorList>
    </citation>
    <scope>NUCLEOTIDE SEQUENCE [LARGE SCALE GENOMIC DNA]</scope>
    <source>
        <strain evidence="13 14">JC075</strain>
    </source>
</reference>
<dbReference type="AlphaFoldDB" id="A0A2V3ZXK7"/>
<dbReference type="InterPro" id="IPR008915">
    <property type="entry name" value="Peptidase_M50"/>
</dbReference>
<proteinExistence type="inferred from homology"/>
<dbReference type="CDD" id="cd23081">
    <property type="entry name" value="cpPDZ_EcRseP-like"/>
    <property type="match status" value="1"/>
</dbReference>
<comment type="subcellular location">
    <subcellularLocation>
        <location evidence="2">Membrane</location>
        <topology evidence="2">Multi-pass membrane protein</topology>
    </subcellularLocation>
</comment>
<dbReference type="PANTHER" id="PTHR42837:SF2">
    <property type="entry name" value="MEMBRANE METALLOPROTEASE ARASP2, CHLOROPLASTIC-RELATED"/>
    <property type="match status" value="1"/>
</dbReference>
<keyword evidence="11" id="KW-0479">Metal-binding</keyword>
<keyword evidence="14" id="KW-1185">Reference proteome</keyword>
<evidence type="ECO:0000256" key="10">
    <source>
        <dbReference type="ARBA" id="ARBA00023136"/>
    </source>
</evidence>
<dbReference type="GO" id="GO:0004222">
    <property type="term" value="F:metalloendopeptidase activity"/>
    <property type="evidence" value="ECO:0007669"/>
    <property type="project" value="InterPro"/>
</dbReference>
<dbReference type="InterPro" id="IPR041489">
    <property type="entry name" value="PDZ_6"/>
</dbReference>
<evidence type="ECO:0000256" key="5">
    <source>
        <dbReference type="ARBA" id="ARBA00022692"/>
    </source>
</evidence>
<keyword evidence="7 11" id="KW-0862">Zinc</keyword>
<accession>A0A2V3ZXK7</accession>
<feature type="transmembrane region" description="Helical" evidence="11">
    <location>
        <begin position="381"/>
        <end position="407"/>
    </location>
</feature>
<organism evidence="13 14">
    <name type="scientific">Marinifilum breve</name>
    <dbReference type="NCBI Taxonomy" id="2184082"/>
    <lineage>
        <taxon>Bacteria</taxon>
        <taxon>Pseudomonadati</taxon>
        <taxon>Bacteroidota</taxon>
        <taxon>Bacteroidia</taxon>
        <taxon>Marinilabiliales</taxon>
        <taxon>Marinifilaceae</taxon>
    </lineage>
</organism>
<dbReference type="CDD" id="cd06163">
    <property type="entry name" value="S2P-M50_PDZ_RseP-like"/>
    <property type="match status" value="1"/>
</dbReference>
<dbReference type="PANTHER" id="PTHR42837">
    <property type="entry name" value="REGULATOR OF SIGMA-E PROTEASE RSEP"/>
    <property type="match status" value="1"/>
</dbReference>
<keyword evidence="8 11" id="KW-1133">Transmembrane helix</keyword>
<dbReference type="OrthoDB" id="9782003at2"/>
<feature type="domain" description="PDZ" evidence="12">
    <location>
        <begin position="212"/>
        <end position="285"/>
    </location>
</feature>
<keyword evidence="6 11" id="KW-0378">Hydrolase</keyword>
<evidence type="ECO:0000256" key="1">
    <source>
        <dbReference type="ARBA" id="ARBA00001947"/>
    </source>
</evidence>
<evidence type="ECO:0000313" key="13">
    <source>
        <dbReference type="EMBL" id="PXX97863.1"/>
    </source>
</evidence>
<feature type="transmembrane region" description="Helical" evidence="11">
    <location>
        <begin position="103"/>
        <end position="128"/>
    </location>
</feature>
<dbReference type="InterPro" id="IPR036034">
    <property type="entry name" value="PDZ_sf"/>
</dbReference>
<evidence type="ECO:0000256" key="9">
    <source>
        <dbReference type="ARBA" id="ARBA00023049"/>
    </source>
</evidence>
<evidence type="ECO:0000313" key="14">
    <source>
        <dbReference type="Proteomes" id="UP000248079"/>
    </source>
</evidence>
<feature type="transmembrane region" description="Helical" evidence="11">
    <location>
        <begin position="12"/>
        <end position="32"/>
    </location>
</feature>
<evidence type="ECO:0000256" key="3">
    <source>
        <dbReference type="ARBA" id="ARBA00007931"/>
    </source>
</evidence>
<dbReference type="NCBIfam" id="TIGR00054">
    <property type="entry name" value="RIP metalloprotease RseP"/>
    <property type="match status" value="1"/>
</dbReference>
<dbReference type="GO" id="GO:0006508">
    <property type="term" value="P:proteolysis"/>
    <property type="evidence" value="ECO:0007669"/>
    <property type="project" value="UniProtKB-KW"/>
</dbReference>
<dbReference type="GO" id="GO:0046872">
    <property type="term" value="F:metal ion binding"/>
    <property type="evidence" value="ECO:0007669"/>
    <property type="project" value="UniProtKB-KW"/>
</dbReference>
<sequence>MDVLVKIGQFLLSLSILVVLHELGHFVFAKLFKTRVEKFYMFFNPGFSLFKFKKGETEYGIGWIPLGGYVKISGMIDESMDKEQMALPPKSYEFRSKPAWQRLLIMVGGVLVNFILAFVIYTAVLFAWGEQYLPAENAKYGIVCDSLSESIGLKDGDIIVALDNQKVERFSQIMPEIILNRPSSIQVIRDGANVDVAIPNSYIPALIERSSKKFGVDPTISLRYPFHPMKVGKVVKDSPAKLAGLQKDDEIVSVNGVNFTYFDEYKEYLATQAGKEINVLVSRDNQEINLKLTTTEEGLIGFQPLLDLSGFKYEAVEYTFAQAIPAGIGKGFKKLNDYLKQFGLIFDKDIKGYKSIGGFGTIGSIFPSVWDWHAFWELTAFLSIILAIMNILPIPALDGGHVLFLMYEIITGRKPGDKFMEYAQVTGMVLLFGLLIFANANDVVKWVSNW</sequence>
<comment type="similarity">
    <text evidence="3 11">Belongs to the peptidase M50B family.</text>
</comment>
<keyword evidence="10 11" id="KW-0472">Membrane</keyword>
<dbReference type="InterPro" id="IPR001478">
    <property type="entry name" value="PDZ"/>
</dbReference>
<name>A0A2V3ZXK7_9BACT</name>
<dbReference type="Gene3D" id="2.30.42.10">
    <property type="match status" value="2"/>
</dbReference>
<evidence type="ECO:0000259" key="12">
    <source>
        <dbReference type="SMART" id="SM00228"/>
    </source>
</evidence>
<evidence type="ECO:0000256" key="4">
    <source>
        <dbReference type="ARBA" id="ARBA00022670"/>
    </source>
</evidence>
<dbReference type="Proteomes" id="UP000248079">
    <property type="component" value="Unassembled WGS sequence"/>
</dbReference>
<dbReference type="SUPFAM" id="SSF50156">
    <property type="entry name" value="PDZ domain-like"/>
    <property type="match status" value="2"/>
</dbReference>
<comment type="cofactor">
    <cofactor evidence="1 11">
        <name>Zn(2+)</name>
        <dbReference type="ChEBI" id="CHEBI:29105"/>
    </cofactor>
</comment>
<dbReference type="GO" id="GO:0016020">
    <property type="term" value="C:membrane"/>
    <property type="evidence" value="ECO:0007669"/>
    <property type="project" value="UniProtKB-SubCell"/>
</dbReference>
<dbReference type="EC" id="3.4.24.-" evidence="11"/>
<dbReference type="SMART" id="SM00228">
    <property type="entry name" value="PDZ"/>
    <property type="match status" value="1"/>
</dbReference>
<gene>
    <name evidence="13" type="primary">rseP</name>
    <name evidence="13" type="ORF">DF185_18015</name>
</gene>
<evidence type="ECO:0000256" key="6">
    <source>
        <dbReference type="ARBA" id="ARBA00022801"/>
    </source>
</evidence>
<dbReference type="InterPro" id="IPR004387">
    <property type="entry name" value="Pept_M50_Zn"/>
</dbReference>
<evidence type="ECO:0000256" key="2">
    <source>
        <dbReference type="ARBA" id="ARBA00004141"/>
    </source>
</evidence>
<comment type="caution">
    <text evidence="13">The sequence shown here is derived from an EMBL/GenBank/DDBJ whole genome shotgun (WGS) entry which is preliminary data.</text>
</comment>
<dbReference type="Pfam" id="PF02163">
    <property type="entry name" value="Peptidase_M50"/>
    <property type="match status" value="1"/>
</dbReference>
<feature type="transmembrane region" description="Helical" evidence="11">
    <location>
        <begin position="419"/>
        <end position="440"/>
    </location>
</feature>
<dbReference type="EMBL" id="QFLI01000009">
    <property type="protein sequence ID" value="PXX97863.1"/>
    <property type="molecule type" value="Genomic_DNA"/>
</dbReference>